<evidence type="ECO:0000313" key="2">
    <source>
        <dbReference type="Proteomes" id="UP000489600"/>
    </source>
</evidence>
<name>A0A565AUM0_9BRAS</name>
<protein>
    <submittedName>
        <fullName evidence="1">Uncharacterized protein</fullName>
    </submittedName>
</protein>
<proteinExistence type="predicted"/>
<dbReference type="EMBL" id="CABITT030000001">
    <property type="protein sequence ID" value="VVA93067.1"/>
    <property type="molecule type" value="Genomic_DNA"/>
</dbReference>
<sequence length="75" mass="8298">MMEIALRIPLGFGTEEAKLQLLRDQCLSCLEVQLQPSLGRRRFAYQAIPKHQASAASTGLLPYLESLEIGVLDPT</sequence>
<evidence type="ECO:0000313" key="1">
    <source>
        <dbReference type="EMBL" id="VVA93067.1"/>
    </source>
</evidence>
<keyword evidence="2" id="KW-1185">Reference proteome</keyword>
<dbReference type="AlphaFoldDB" id="A0A565AUM0"/>
<reference evidence="1" key="1">
    <citation type="submission" date="2019-07" db="EMBL/GenBank/DDBJ databases">
        <authorList>
            <person name="Dittberner H."/>
        </authorList>
    </citation>
    <scope>NUCLEOTIDE SEQUENCE [LARGE SCALE GENOMIC DNA]</scope>
</reference>
<organism evidence="1 2">
    <name type="scientific">Arabis nemorensis</name>
    <dbReference type="NCBI Taxonomy" id="586526"/>
    <lineage>
        <taxon>Eukaryota</taxon>
        <taxon>Viridiplantae</taxon>
        <taxon>Streptophyta</taxon>
        <taxon>Embryophyta</taxon>
        <taxon>Tracheophyta</taxon>
        <taxon>Spermatophyta</taxon>
        <taxon>Magnoliopsida</taxon>
        <taxon>eudicotyledons</taxon>
        <taxon>Gunneridae</taxon>
        <taxon>Pentapetalae</taxon>
        <taxon>rosids</taxon>
        <taxon>malvids</taxon>
        <taxon>Brassicales</taxon>
        <taxon>Brassicaceae</taxon>
        <taxon>Arabideae</taxon>
        <taxon>Arabis</taxon>
    </lineage>
</organism>
<dbReference type="Proteomes" id="UP000489600">
    <property type="component" value="Unassembled WGS sequence"/>
</dbReference>
<accession>A0A565AUM0</accession>
<comment type="caution">
    <text evidence="1">The sequence shown here is derived from an EMBL/GenBank/DDBJ whole genome shotgun (WGS) entry which is preliminary data.</text>
</comment>
<gene>
    <name evidence="1" type="ORF">ANE_LOCUS3512</name>
</gene>